<feature type="domain" description="SpaA-like prealbumin fold" evidence="1">
    <location>
        <begin position="35"/>
        <end position="105"/>
    </location>
</feature>
<gene>
    <name evidence="2" type="ORF">GGR21_002806</name>
</gene>
<reference evidence="2 3" key="1">
    <citation type="submission" date="2020-08" db="EMBL/GenBank/DDBJ databases">
        <title>Genomic Encyclopedia of Type Strains, Phase IV (KMG-IV): sequencing the most valuable type-strain genomes for metagenomic binning, comparative biology and taxonomic classification.</title>
        <authorList>
            <person name="Goeker M."/>
        </authorList>
    </citation>
    <scope>NUCLEOTIDE SEQUENCE [LARGE SCALE GENOMIC DNA]</scope>
    <source>
        <strain evidence="2 3">DSM 104969</strain>
    </source>
</reference>
<protein>
    <recommendedName>
        <fullName evidence="1">SpaA-like prealbumin fold domain-containing protein</fullName>
    </recommendedName>
</protein>
<dbReference type="Pfam" id="PF17802">
    <property type="entry name" value="SpaA"/>
    <property type="match status" value="1"/>
</dbReference>
<dbReference type="Gene3D" id="2.60.40.10">
    <property type="entry name" value="Immunoglobulins"/>
    <property type="match status" value="1"/>
</dbReference>
<sequence>MKKNILLITTFIIWYGCRNDTNNDNITEGCFSISAKNIADNSLINGGKYEILNPDGKSMGIYILETGEINISDFQEGIYTIKEITPPKGYVTDKTQKELQLSSSNCENIVFHYINERTRAIPQSLKLKFYRTDTNELMREYNAVRIGEYYWIDQNFTHIVPWGSDYENSYPITQVLLDKYVERILIDPDLFKLENINNFEKYYGRYYSYPSILSMNKYGQMRNEDDEALDGWRLPYSEDYRQLFAMSPFNTTYDSPHTDLNERDVRFALSAKNGENAMAYNIGSGTYKTYWFDNNTNMYKFNLMPGGARLNGDGQWCNGLGPSNGCYTDGKKGDIYHLFYSARLAVVKETENAYIGTVTIHDLVDTHENLSYHMLNVRWCRRLTDLELGYKLYINQEQTDIVKLDIKESPPSGYKELKHGYIRGFYVQYILNNPNAGYTASDIIKFAKGVQDTYVFNNKNNKEVIL</sequence>
<dbReference type="Proteomes" id="UP000555103">
    <property type="component" value="Unassembled WGS sequence"/>
</dbReference>
<name>A0A840CY90_9BACT</name>
<dbReference type="EMBL" id="JACIEP010000009">
    <property type="protein sequence ID" value="MBB4036893.1"/>
    <property type="molecule type" value="Genomic_DNA"/>
</dbReference>
<comment type="caution">
    <text evidence="2">The sequence shown here is derived from an EMBL/GenBank/DDBJ whole genome shotgun (WGS) entry which is preliminary data.</text>
</comment>
<accession>A0A840CY90</accession>
<dbReference type="RefSeq" id="WP_183307774.1">
    <property type="nucleotide sequence ID" value="NZ_JACIEP010000009.1"/>
</dbReference>
<evidence type="ECO:0000259" key="1">
    <source>
        <dbReference type="Pfam" id="PF17802"/>
    </source>
</evidence>
<proteinExistence type="predicted"/>
<dbReference type="PROSITE" id="PS51257">
    <property type="entry name" value="PROKAR_LIPOPROTEIN"/>
    <property type="match status" value="1"/>
</dbReference>
<organism evidence="2 3">
    <name type="scientific">Dysgonomonas hofstadii</name>
    <dbReference type="NCBI Taxonomy" id="637886"/>
    <lineage>
        <taxon>Bacteria</taxon>
        <taxon>Pseudomonadati</taxon>
        <taxon>Bacteroidota</taxon>
        <taxon>Bacteroidia</taxon>
        <taxon>Bacteroidales</taxon>
        <taxon>Dysgonomonadaceae</taxon>
        <taxon>Dysgonomonas</taxon>
    </lineage>
</organism>
<evidence type="ECO:0000313" key="3">
    <source>
        <dbReference type="Proteomes" id="UP000555103"/>
    </source>
</evidence>
<keyword evidence="3" id="KW-1185">Reference proteome</keyword>
<dbReference type="InterPro" id="IPR041033">
    <property type="entry name" value="SpaA_PFL_dom_1"/>
</dbReference>
<evidence type="ECO:0000313" key="2">
    <source>
        <dbReference type="EMBL" id="MBB4036893.1"/>
    </source>
</evidence>
<dbReference type="AlphaFoldDB" id="A0A840CY90"/>
<dbReference type="InterPro" id="IPR013783">
    <property type="entry name" value="Ig-like_fold"/>
</dbReference>